<evidence type="ECO:0000313" key="2">
    <source>
        <dbReference type="EMBL" id="CAD9094174.1"/>
    </source>
</evidence>
<feature type="region of interest" description="Disordered" evidence="1">
    <location>
        <begin position="58"/>
        <end position="93"/>
    </location>
</feature>
<reference evidence="2" key="1">
    <citation type="submission" date="2021-01" db="EMBL/GenBank/DDBJ databases">
        <authorList>
            <person name="Corre E."/>
            <person name="Pelletier E."/>
            <person name="Niang G."/>
            <person name="Scheremetjew M."/>
            <person name="Finn R."/>
            <person name="Kale V."/>
            <person name="Holt S."/>
            <person name="Cochrane G."/>
            <person name="Meng A."/>
            <person name="Brown T."/>
            <person name="Cohen L."/>
        </authorList>
    </citation>
    <scope>NUCLEOTIDE SEQUENCE</scope>
    <source>
        <strain evidence="2">OF101</strain>
    </source>
</reference>
<sequence>MRYRNLVARLEEAIRGNPEDADVDALCAGLPQSVRNDPKCVYTLKIRLHRVLEQALSGTRLGDEQPSSSAGASTLAAVPAEATQAKPATATAKSSAAGLAAAGAAWTYGTMAAPGEAARGRRPWVEGHDVAVT</sequence>
<accession>A0A7S1PQU1</accession>
<feature type="compositionally biased region" description="Low complexity" evidence="1">
    <location>
        <begin position="80"/>
        <end position="93"/>
    </location>
</feature>
<organism evidence="2">
    <name type="scientific">Alexandrium catenella</name>
    <name type="common">Red tide dinoflagellate</name>
    <name type="synonym">Gonyaulax catenella</name>
    <dbReference type="NCBI Taxonomy" id="2925"/>
    <lineage>
        <taxon>Eukaryota</taxon>
        <taxon>Sar</taxon>
        <taxon>Alveolata</taxon>
        <taxon>Dinophyceae</taxon>
        <taxon>Gonyaulacales</taxon>
        <taxon>Pyrocystaceae</taxon>
        <taxon>Alexandrium</taxon>
    </lineage>
</organism>
<dbReference type="EMBL" id="HBGE01006960">
    <property type="protein sequence ID" value="CAD9094174.1"/>
    <property type="molecule type" value="Transcribed_RNA"/>
</dbReference>
<gene>
    <name evidence="2" type="ORF">ACAT0790_LOCUS4234</name>
</gene>
<dbReference type="AlphaFoldDB" id="A0A7S1PQU1"/>
<name>A0A7S1PQU1_ALECA</name>
<evidence type="ECO:0000256" key="1">
    <source>
        <dbReference type="SAM" id="MobiDB-lite"/>
    </source>
</evidence>
<proteinExistence type="predicted"/>
<protein>
    <submittedName>
        <fullName evidence="2">Uncharacterized protein</fullName>
    </submittedName>
</protein>